<dbReference type="InterPro" id="IPR043502">
    <property type="entry name" value="DNA/RNA_pol_sf"/>
</dbReference>
<accession>A0A388KTX0</accession>
<sequence length="935" mass="106533">MLCSRDVSESLEELEAEWSRKDPRDSWVMISRGPKGEHFMVEVDAGGRKVGTFTHTSSTRNFISRFCVGRLRLRDQVQRLHRSVASTSANKHNMVVQDYVKDVVCTFSYGGGELRHKISFLVSDELPFDMLLDGLRPDDAKVPNIRDWPRHQTVIQTTVSPPTSSRLPTRRAIHLAHCNEQLATREDVVSSLLDLSMLQARQERLTLHVAALRRLLAILSDPDRTLLIIPVRLGTSTRVYLVLWDSGSQCDFIHPRVVKEARLPTTRSSTPISVTLGDDKTRRFFDQTVTDLPFFLTLEPTDHPPTSPRHQSSAHFDVMETGYDFIQGTPWSCRFQSTEADWATNTLVLRMKCGQTYRVPFIGTTTTPCPDPPPPKPSTPTPSPTITVTSPRQFAHFIRENNVTFFTVNVTDILHYDPPYPDVELISLERDPPSISMATHLRRFFDQTVTDLPFFLTLELTDRPPTSPRHQSSAHFDVMETRYDFIQGTPWSRRFQSTEADWATNTLVLRTKCGQTYRVPFIGTTATPRPDPPPPEPSAPTPSPTITVTSPRQFAHFIRENNVTFFTVNVADILHYDPPYPDAELISLERDPPSISMATHLYFPPSAVRDCPIAFYSRQLLPVEINYTVDEREVLTVVHATRHWRHYLHEAPFTVRTNNSVVQAFLTKPKLTPRQAHWWRDLSEFSFTIEHIKGETNRVADALSRRPDRNLEQIQLAAISVTIVHHSVTDEFRTQYRYYPDYCDIHATLRSGKTIPNYSLGDNGIVYSHGSQSTREPRICVPSTGQLRVQAFAEFHDEAVAGHWGFHKTLARVSRPYVWPKRKDFVKDYVAKCPTCQEANSVNHLPYGLLQPLPIPEGRWQSISMDFIGPLRPPTPLGHDAILVVVDLFTNRARSVPCRYAIRALEVVDIVFDRVVSDHGLPLSIISHHDPRFTN</sequence>
<comment type="caution">
    <text evidence="10">The sequence shown here is derived from an EMBL/GenBank/DDBJ whole genome shotgun (WGS) entry which is preliminary data.</text>
</comment>
<dbReference type="InterPro" id="IPR041373">
    <property type="entry name" value="RT_RNaseH"/>
</dbReference>
<dbReference type="Gene3D" id="1.10.340.70">
    <property type="match status" value="1"/>
</dbReference>
<proteinExistence type="predicted"/>
<evidence type="ECO:0008006" key="12">
    <source>
        <dbReference type="Google" id="ProtNLM"/>
    </source>
</evidence>
<evidence type="ECO:0000256" key="4">
    <source>
        <dbReference type="ARBA" id="ARBA00022759"/>
    </source>
</evidence>
<feature type="compositionally biased region" description="Pro residues" evidence="7">
    <location>
        <begin position="369"/>
        <end position="383"/>
    </location>
</feature>
<dbReference type="PANTHER" id="PTHR37984">
    <property type="entry name" value="PROTEIN CBG26694"/>
    <property type="match status" value="1"/>
</dbReference>
<keyword evidence="5" id="KW-0378">Hydrolase</keyword>
<organism evidence="10 11">
    <name type="scientific">Chara braunii</name>
    <name type="common">Braun's stonewort</name>
    <dbReference type="NCBI Taxonomy" id="69332"/>
    <lineage>
        <taxon>Eukaryota</taxon>
        <taxon>Viridiplantae</taxon>
        <taxon>Streptophyta</taxon>
        <taxon>Charophyceae</taxon>
        <taxon>Charales</taxon>
        <taxon>Characeae</taxon>
        <taxon>Chara</taxon>
    </lineage>
</organism>
<evidence type="ECO:0000256" key="3">
    <source>
        <dbReference type="ARBA" id="ARBA00022722"/>
    </source>
</evidence>
<dbReference type="SUPFAM" id="SSF53098">
    <property type="entry name" value="Ribonuclease H-like"/>
    <property type="match status" value="1"/>
</dbReference>
<keyword evidence="1" id="KW-0808">Transferase</keyword>
<dbReference type="Proteomes" id="UP000265515">
    <property type="component" value="Unassembled WGS sequence"/>
</dbReference>
<dbReference type="Gene3D" id="2.40.70.10">
    <property type="entry name" value="Acid Proteases"/>
    <property type="match status" value="2"/>
</dbReference>
<evidence type="ECO:0000313" key="10">
    <source>
        <dbReference type="EMBL" id="GBG73383.1"/>
    </source>
</evidence>
<keyword evidence="3" id="KW-0540">Nuclease</keyword>
<dbReference type="SUPFAM" id="SSF56672">
    <property type="entry name" value="DNA/RNA polymerases"/>
    <property type="match status" value="1"/>
</dbReference>
<dbReference type="Gramene" id="GBG73383">
    <property type="protein sequence ID" value="GBG73383"/>
    <property type="gene ID" value="CBR_g16097"/>
</dbReference>
<keyword evidence="6" id="KW-0695">RNA-directed DNA polymerase</keyword>
<dbReference type="InterPro" id="IPR012337">
    <property type="entry name" value="RNaseH-like_sf"/>
</dbReference>
<keyword evidence="4" id="KW-0255">Endonuclease</keyword>
<dbReference type="EMBL" id="BFEA01000182">
    <property type="protein sequence ID" value="GBG73383.1"/>
    <property type="molecule type" value="Genomic_DNA"/>
</dbReference>
<feature type="domain" description="Reverse transcriptase RNase H-like" evidence="8">
    <location>
        <begin position="609"/>
        <end position="685"/>
    </location>
</feature>
<evidence type="ECO:0000259" key="9">
    <source>
        <dbReference type="Pfam" id="PF17921"/>
    </source>
</evidence>
<dbReference type="GO" id="GO:0003964">
    <property type="term" value="F:RNA-directed DNA polymerase activity"/>
    <property type="evidence" value="ECO:0007669"/>
    <property type="project" value="UniProtKB-KW"/>
</dbReference>
<evidence type="ECO:0000259" key="8">
    <source>
        <dbReference type="Pfam" id="PF17917"/>
    </source>
</evidence>
<dbReference type="GO" id="GO:0003676">
    <property type="term" value="F:nucleic acid binding"/>
    <property type="evidence" value="ECO:0007669"/>
    <property type="project" value="InterPro"/>
</dbReference>
<keyword evidence="2" id="KW-0548">Nucleotidyltransferase</keyword>
<evidence type="ECO:0000256" key="7">
    <source>
        <dbReference type="SAM" id="MobiDB-lite"/>
    </source>
</evidence>
<dbReference type="InterPro" id="IPR021109">
    <property type="entry name" value="Peptidase_aspartic_dom_sf"/>
</dbReference>
<dbReference type="CDD" id="cd09274">
    <property type="entry name" value="RNase_HI_RT_Ty3"/>
    <property type="match status" value="1"/>
</dbReference>
<dbReference type="InterPro" id="IPR036397">
    <property type="entry name" value="RNaseH_sf"/>
</dbReference>
<gene>
    <name evidence="10" type="ORF">CBR_g16097</name>
</gene>
<name>A0A388KTX0_CHABU</name>
<dbReference type="CDD" id="cd00303">
    <property type="entry name" value="retropepsin_like"/>
    <property type="match status" value="1"/>
</dbReference>
<protein>
    <recommendedName>
        <fullName evidence="12">Integrase catalytic domain-containing protein</fullName>
    </recommendedName>
</protein>
<dbReference type="PANTHER" id="PTHR37984:SF5">
    <property type="entry name" value="PROTEIN NYNRIN-LIKE"/>
    <property type="match status" value="1"/>
</dbReference>
<dbReference type="Pfam" id="PF17917">
    <property type="entry name" value="RT_RNaseH"/>
    <property type="match status" value="1"/>
</dbReference>
<feature type="compositionally biased region" description="Pro residues" evidence="7">
    <location>
        <begin position="529"/>
        <end position="543"/>
    </location>
</feature>
<dbReference type="AlphaFoldDB" id="A0A388KTX0"/>
<dbReference type="InterPro" id="IPR041588">
    <property type="entry name" value="Integrase_H2C2"/>
</dbReference>
<reference evidence="10 11" key="1">
    <citation type="journal article" date="2018" name="Cell">
        <title>The Chara Genome: Secondary Complexity and Implications for Plant Terrestrialization.</title>
        <authorList>
            <person name="Nishiyama T."/>
            <person name="Sakayama H."/>
            <person name="Vries J.D."/>
            <person name="Buschmann H."/>
            <person name="Saint-Marcoux D."/>
            <person name="Ullrich K.K."/>
            <person name="Haas F.B."/>
            <person name="Vanderstraeten L."/>
            <person name="Becker D."/>
            <person name="Lang D."/>
            <person name="Vosolsobe S."/>
            <person name="Rombauts S."/>
            <person name="Wilhelmsson P.K.I."/>
            <person name="Janitza P."/>
            <person name="Kern R."/>
            <person name="Heyl A."/>
            <person name="Rumpler F."/>
            <person name="Villalobos L.I.A.C."/>
            <person name="Clay J.M."/>
            <person name="Skokan R."/>
            <person name="Toyoda A."/>
            <person name="Suzuki Y."/>
            <person name="Kagoshima H."/>
            <person name="Schijlen E."/>
            <person name="Tajeshwar N."/>
            <person name="Catarino B."/>
            <person name="Hetherington A.J."/>
            <person name="Saltykova A."/>
            <person name="Bonnot C."/>
            <person name="Breuninger H."/>
            <person name="Symeonidi A."/>
            <person name="Radhakrishnan G.V."/>
            <person name="Van Nieuwerburgh F."/>
            <person name="Deforce D."/>
            <person name="Chang C."/>
            <person name="Karol K.G."/>
            <person name="Hedrich R."/>
            <person name="Ulvskov P."/>
            <person name="Glockner G."/>
            <person name="Delwiche C.F."/>
            <person name="Petrasek J."/>
            <person name="Van de Peer Y."/>
            <person name="Friml J."/>
            <person name="Beilby M."/>
            <person name="Dolan L."/>
            <person name="Kohara Y."/>
            <person name="Sugano S."/>
            <person name="Fujiyama A."/>
            <person name="Delaux P.-M."/>
            <person name="Quint M."/>
            <person name="TheiBen G."/>
            <person name="Hagemann M."/>
            <person name="Harholt J."/>
            <person name="Dunand C."/>
            <person name="Zachgo S."/>
            <person name="Langdale J."/>
            <person name="Maumus F."/>
            <person name="Straeten D.V.D."/>
            <person name="Gould S.B."/>
            <person name="Rensing S.A."/>
        </authorList>
    </citation>
    <scope>NUCLEOTIDE SEQUENCE [LARGE SCALE GENOMIC DNA]</scope>
    <source>
        <strain evidence="10 11">S276</strain>
    </source>
</reference>
<evidence type="ECO:0000256" key="6">
    <source>
        <dbReference type="ARBA" id="ARBA00022918"/>
    </source>
</evidence>
<evidence type="ECO:0000256" key="5">
    <source>
        <dbReference type="ARBA" id="ARBA00022801"/>
    </source>
</evidence>
<dbReference type="GO" id="GO:0016787">
    <property type="term" value="F:hydrolase activity"/>
    <property type="evidence" value="ECO:0007669"/>
    <property type="project" value="UniProtKB-KW"/>
</dbReference>
<feature type="domain" description="Integrase zinc-binding" evidence="9">
    <location>
        <begin position="786"/>
        <end position="841"/>
    </location>
</feature>
<dbReference type="Pfam" id="PF17921">
    <property type="entry name" value="Integrase_H2C2"/>
    <property type="match status" value="1"/>
</dbReference>
<evidence type="ECO:0000313" key="11">
    <source>
        <dbReference type="Proteomes" id="UP000265515"/>
    </source>
</evidence>
<evidence type="ECO:0000256" key="1">
    <source>
        <dbReference type="ARBA" id="ARBA00022679"/>
    </source>
</evidence>
<keyword evidence="11" id="KW-1185">Reference proteome</keyword>
<feature type="region of interest" description="Disordered" evidence="7">
    <location>
        <begin position="522"/>
        <end position="546"/>
    </location>
</feature>
<dbReference type="GO" id="GO:0004519">
    <property type="term" value="F:endonuclease activity"/>
    <property type="evidence" value="ECO:0007669"/>
    <property type="project" value="UniProtKB-KW"/>
</dbReference>
<dbReference type="InterPro" id="IPR050951">
    <property type="entry name" value="Retrovirus_Pol_polyprotein"/>
</dbReference>
<dbReference type="Gene3D" id="3.30.420.10">
    <property type="entry name" value="Ribonuclease H-like superfamily/Ribonuclease H"/>
    <property type="match status" value="1"/>
</dbReference>
<evidence type="ECO:0000256" key="2">
    <source>
        <dbReference type="ARBA" id="ARBA00022695"/>
    </source>
</evidence>
<feature type="region of interest" description="Disordered" evidence="7">
    <location>
        <begin position="365"/>
        <end position="386"/>
    </location>
</feature>